<dbReference type="InterPro" id="IPR001647">
    <property type="entry name" value="HTH_TetR"/>
</dbReference>
<keyword evidence="2 4" id="KW-0238">DNA-binding</keyword>
<keyword evidence="3" id="KW-0804">Transcription</keyword>
<dbReference type="InterPro" id="IPR036271">
    <property type="entry name" value="Tet_transcr_reg_TetR-rel_C_sf"/>
</dbReference>
<keyword evidence="1" id="KW-0805">Transcription regulation</keyword>
<name>A0A7T4QZD9_9GAMM</name>
<dbReference type="InterPro" id="IPR009057">
    <property type="entry name" value="Homeodomain-like_sf"/>
</dbReference>
<evidence type="ECO:0000313" key="6">
    <source>
        <dbReference type="EMBL" id="QQD17479.1"/>
    </source>
</evidence>
<evidence type="ECO:0000256" key="4">
    <source>
        <dbReference type="PROSITE-ProRule" id="PRU00335"/>
    </source>
</evidence>
<evidence type="ECO:0000259" key="5">
    <source>
        <dbReference type="PROSITE" id="PS50977"/>
    </source>
</evidence>
<evidence type="ECO:0000256" key="1">
    <source>
        <dbReference type="ARBA" id="ARBA00023015"/>
    </source>
</evidence>
<dbReference type="InterPro" id="IPR050109">
    <property type="entry name" value="HTH-type_TetR-like_transc_reg"/>
</dbReference>
<dbReference type="SUPFAM" id="SSF48498">
    <property type="entry name" value="Tetracyclin repressor-like, C-terminal domain"/>
    <property type="match status" value="1"/>
</dbReference>
<dbReference type="AlphaFoldDB" id="A0A7T4QZD9"/>
<evidence type="ECO:0000256" key="2">
    <source>
        <dbReference type="ARBA" id="ARBA00023125"/>
    </source>
</evidence>
<dbReference type="PANTHER" id="PTHR30055:SF181">
    <property type="entry name" value="BLR6905 PROTEIN"/>
    <property type="match status" value="1"/>
</dbReference>
<dbReference type="SUPFAM" id="SSF46689">
    <property type="entry name" value="Homeodomain-like"/>
    <property type="match status" value="1"/>
</dbReference>
<dbReference type="Gene3D" id="1.10.357.10">
    <property type="entry name" value="Tetracycline Repressor, domain 2"/>
    <property type="match status" value="1"/>
</dbReference>
<organism evidence="6 7">
    <name type="scientific">Spongiibacter nanhainus</name>
    <dbReference type="NCBI Taxonomy" id="2794344"/>
    <lineage>
        <taxon>Bacteria</taxon>
        <taxon>Pseudomonadati</taxon>
        <taxon>Pseudomonadota</taxon>
        <taxon>Gammaproteobacteria</taxon>
        <taxon>Cellvibrionales</taxon>
        <taxon>Spongiibacteraceae</taxon>
        <taxon>Spongiibacter</taxon>
    </lineage>
</organism>
<feature type="DNA-binding region" description="H-T-H motif" evidence="4">
    <location>
        <begin position="39"/>
        <end position="58"/>
    </location>
</feature>
<reference evidence="6 7" key="1">
    <citation type="submission" date="2020-12" db="EMBL/GenBank/DDBJ databases">
        <authorList>
            <person name="Shan Y."/>
        </authorList>
    </citation>
    <scope>NUCLEOTIDE SEQUENCE [LARGE SCALE GENOMIC DNA]</scope>
    <source>
        <strain evidence="7">csc3.9</strain>
    </source>
</reference>
<proteinExistence type="predicted"/>
<dbReference type="EMBL" id="CP066167">
    <property type="protein sequence ID" value="QQD17479.1"/>
    <property type="molecule type" value="Genomic_DNA"/>
</dbReference>
<dbReference type="PANTHER" id="PTHR30055">
    <property type="entry name" value="HTH-TYPE TRANSCRIPTIONAL REGULATOR RUTR"/>
    <property type="match status" value="1"/>
</dbReference>
<dbReference type="RefSeq" id="WP_198568980.1">
    <property type="nucleotide sequence ID" value="NZ_CP066167.1"/>
</dbReference>
<sequence>MTDSATSATAGKKQRRNSRAALMQAASEILIQRNTIDISLSDIAEHSGLNSALIKYHFGNKNGLLLALVERDAGPSMEKLKALSEQDTPPKEKLRMHIAGVIHTYAKCPYLNRLVHTLMENGNDEIAQELVDFFVKPILNAQQRIVEQGVELGIFKPVDPMMFYYLLIGACDYIFYARHSRRFMSGQPDLSQAMRNQYIDFVTESAIKILTADD</sequence>
<dbReference type="GO" id="GO:0000976">
    <property type="term" value="F:transcription cis-regulatory region binding"/>
    <property type="evidence" value="ECO:0007669"/>
    <property type="project" value="TreeGrafter"/>
</dbReference>
<gene>
    <name evidence="6" type="ORF">I6N98_14085</name>
</gene>
<keyword evidence="7" id="KW-1185">Reference proteome</keyword>
<dbReference type="InterPro" id="IPR011075">
    <property type="entry name" value="TetR_C"/>
</dbReference>
<evidence type="ECO:0000313" key="7">
    <source>
        <dbReference type="Proteomes" id="UP000596063"/>
    </source>
</evidence>
<dbReference type="Proteomes" id="UP000596063">
    <property type="component" value="Chromosome"/>
</dbReference>
<dbReference type="Pfam" id="PF14514">
    <property type="entry name" value="TetR_C_9"/>
    <property type="match status" value="1"/>
</dbReference>
<dbReference type="Pfam" id="PF00440">
    <property type="entry name" value="TetR_N"/>
    <property type="match status" value="1"/>
</dbReference>
<dbReference type="GO" id="GO:0003700">
    <property type="term" value="F:DNA-binding transcription factor activity"/>
    <property type="evidence" value="ECO:0007669"/>
    <property type="project" value="TreeGrafter"/>
</dbReference>
<feature type="domain" description="HTH tetR-type" evidence="5">
    <location>
        <begin position="16"/>
        <end position="76"/>
    </location>
</feature>
<accession>A0A7T4QZD9</accession>
<protein>
    <submittedName>
        <fullName evidence="6">TetR family transcriptional regulator</fullName>
    </submittedName>
</protein>
<evidence type="ECO:0000256" key="3">
    <source>
        <dbReference type="ARBA" id="ARBA00023163"/>
    </source>
</evidence>
<dbReference type="KEGG" id="snan:I6N98_14085"/>
<dbReference type="PRINTS" id="PR00455">
    <property type="entry name" value="HTHTETR"/>
</dbReference>
<dbReference type="PROSITE" id="PS50977">
    <property type="entry name" value="HTH_TETR_2"/>
    <property type="match status" value="1"/>
</dbReference>